<feature type="compositionally biased region" description="Basic and acidic residues" evidence="1">
    <location>
        <begin position="634"/>
        <end position="645"/>
    </location>
</feature>
<dbReference type="VEuPathDB" id="FungiDB:PABG_05841"/>
<feature type="compositionally biased region" description="Basic residues" evidence="1">
    <location>
        <begin position="490"/>
        <end position="501"/>
    </location>
</feature>
<reference evidence="2 3" key="1">
    <citation type="submission" date="2016-06" db="EMBL/GenBank/DDBJ databases">
        <authorList>
            <person name="Kjaerup R.B."/>
            <person name="Dalgaard T.S."/>
            <person name="Juul-Madsen H.R."/>
        </authorList>
    </citation>
    <scope>NUCLEOTIDE SEQUENCE [LARGE SCALE GENOMIC DNA]</scope>
    <source>
        <strain evidence="2 3">Pb300</strain>
    </source>
</reference>
<evidence type="ECO:0000313" key="2">
    <source>
        <dbReference type="EMBL" id="ODH38327.1"/>
    </source>
</evidence>
<evidence type="ECO:0000256" key="1">
    <source>
        <dbReference type="SAM" id="MobiDB-lite"/>
    </source>
</evidence>
<feature type="compositionally biased region" description="Basic and acidic residues" evidence="1">
    <location>
        <begin position="868"/>
        <end position="881"/>
    </location>
</feature>
<feature type="compositionally biased region" description="Pro residues" evidence="1">
    <location>
        <begin position="462"/>
        <end position="480"/>
    </location>
</feature>
<dbReference type="VEuPathDB" id="FungiDB:PADG_06907"/>
<accession>A0A1D2JIU9</accession>
<feature type="compositionally biased region" description="Basic and acidic residues" evidence="1">
    <location>
        <begin position="750"/>
        <end position="764"/>
    </location>
</feature>
<feature type="compositionally biased region" description="Polar residues" evidence="1">
    <location>
        <begin position="700"/>
        <end position="716"/>
    </location>
</feature>
<dbReference type="EMBL" id="LZYO01000074">
    <property type="protein sequence ID" value="ODH38327.1"/>
    <property type="molecule type" value="Genomic_DNA"/>
</dbReference>
<feature type="region of interest" description="Disordered" evidence="1">
    <location>
        <begin position="632"/>
        <end position="718"/>
    </location>
</feature>
<proteinExistence type="predicted"/>
<feature type="region of interest" description="Disordered" evidence="1">
    <location>
        <begin position="457"/>
        <end position="518"/>
    </location>
</feature>
<feature type="region of interest" description="Disordered" evidence="1">
    <location>
        <begin position="750"/>
        <end position="797"/>
    </location>
</feature>
<comment type="caution">
    <text evidence="2">The sequence shown here is derived from an EMBL/GenBank/DDBJ whole genome shotgun (WGS) entry which is preliminary data.</text>
</comment>
<feature type="compositionally biased region" description="Basic and acidic residues" evidence="1">
    <location>
        <begin position="837"/>
        <end position="861"/>
    </location>
</feature>
<feature type="compositionally biased region" description="Basic and acidic residues" evidence="1">
    <location>
        <begin position="679"/>
        <end position="695"/>
    </location>
</feature>
<organism evidence="2 3">
    <name type="scientific">Paracoccidioides brasiliensis</name>
    <dbReference type="NCBI Taxonomy" id="121759"/>
    <lineage>
        <taxon>Eukaryota</taxon>
        <taxon>Fungi</taxon>
        <taxon>Dikarya</taxon>
        <taxon>Ascomycota</taxon>
        <taxon>Pezizomycotina</taxon>
        <taxon>Eurotiomycetes</taxon>
        <taxon>Eurotiomycetidae</taxon>
        <taxon>Onygenales</taxon>
        <taxon>Ajellomycetaceae</taxon>
        <taxon>Paracoccidioides</taxon>
    </lineage>
</organism>
<feature type="compositionally biased region" description="Polar residues" evidence="1">
    <location>
        <begin position="781"/>
        <end position="791"/>
    </location>
</feature>
<feature type="compositionally biased region" description="Low complexity" evidence="1">
    <location>
        <begin position="508"/>
        <end position="518"/>
    </location>
</feature>
<gene>
    <name evidence="2" type="ORF">ACO22_02428</name>
</gene>
<feature type="region of interest" description="Disordered" evidence="1">
    <location>
        <begin position="811"/>
        <end position="881"/>
    </location>
</feature>
<dbReference type="AlphaFoldDB" id="A0A1D2JIU9"/>
<evidence type="ECO:0000313" key="3">
    <source>
        <dbReference type="Proteomes" id="UP000242814"/>
    </source>
</evidence>
<protein>
    <submittedName>
        <fullName evidence="2">Uncharacterized protein</fullName>
    </submittedName>
</protein>
<name>A0A1D2JIU9_PARBR</name>
<dbReference type="Proteomes" id="UP000242814">
    <property type="component" value="Unassembled WGS sequence"/>
</dbReference>
<sequence length="881" mass="101013">MMSVNGISPPVPGEEFVQFKTEHRHLQVANSLKCGLLPSNCGVASDDVRRGEEHDHMGKDWMVSRVCWAISYSCLVCSIHSPSQNAGLVSFRETSNLLTAAMNANNAGIGNQRPPVPPQHLPPQYSPQAQMVPGHAGPANASHPLRAIDPNQFSGFPMNPNQQLNAMVNQMTKLHLDTNSMGKVHESFNHDFNDKEFRDFPDDVATWYEGWTLFPTESDSSDSAQTWSQITRTRIHLSQEELIKEKSKQKKKSSRNVAEQYNALGKGKRSQIDRLIEERKRKDGDIRFEWTFVFIFANTKNVGRRGLVTEYITTSLDVILMRKVRPGITLPTGNYRVANRDTPEIFNLDPHFDLKEKSKAQSYPSEIRAHRLQEPGFGQENPQHHGGIDLPGQRQNAHPIIVNPSMGMVGTYPGEQHGSFPPHQEAQPRIPLQVHHIHLGQHTQPNGVQIINVPKQEAHGLPLPPPPPAAAAAPHPPVPSHPQSYPHPQYLHHHQHQNQHQHQREHQQQSQSQPQVQEQRLPNFTQGHTHGHIEEHQSYKPSSAKIINMEKVPTKESFGGPGGSSVDDNESVIFDEFEDASSATTEDSLFYDENDQHAIQGEGAKRIQRRGSETRGMLEPVYRYHQRPTSKYPIYKDHRRPDPRYTHVSVDIYPENSTHKRRPTNRLSRSASVSYPGEPRLRFTHDENRRDRNRDLPSANRGQQALTPSKRYSNTHIQDDIRTDREWERNQWDREHSLNNYMLNKRREEQWDNRNHRDAHRRWEQGSAEVHPPHAPHPPQRKSTGGNTQYPAQLPREDRSEQYARMAELNRMSSTAGGAGGRQDQYGEDDAFNDPDPFGREKRDRYQMGHGQLDRERDRGRMDHRRHSQMEPPRRNDYYGH</sequence>